<dbReference type="FunFam" id="3.30.1320.10:FF:000002">
    <property type="entry name" value="30S ribosomal protein S16"/>
    <property type="match status" value="1"/>
</dbReference>
<dbReference type="GO" id="GO:0003735">
    <property type="term" value="F:structural constituent of ribosome"/>
    <property type="evidence" value="ECO:0007669"/>
    <property type="project" value="InterPro"/>
</dbReference>
<sequence>MAVKLRLTRMGSKRNPYYRIVAADARAPRDGRIIEQIGDYNPVAKGTAEEVRIDEALALKWLGDGAQPTDTVRDILSKQGIMKKFHESKQSK</sequence>
<keyword evidence="1 3" id="KW-0689">Ribosomal protein</keyword>
<evidence type="ECO:0000313" key="4">
    <source>
        <dbReference type="EMBL" id="RPF57845.1"/>
    </source>
</evidence>
<dbReference type="STRING" id="1849491.BVH56_05045"/>
<dbReference type="GO" id="GO:0005737">
    <property type="term" value="C:cytoplasm"/>
    <property type="evidence" value="ECO:0007669"/>
    <property type="project" value="UniProtKB-ARBA"/>
</dbReference>
<dbReference type="EMBL" id="RKRK01000002">
    <property type="protein sequence ID" value="RPF57845.1"/>
    <property type="molecule type" value="Genomic_DNA"/>
</dbReference>
<dbReference type="Pfam" id="PF00886">
    <property type="entry name" value="Ribosomal_S16"/>
    <property type="match status" value="1"/>
</dbReference>
<dbReference type="Proteomes" id="UP000277108">
    <property type="component" value="Unassembled WGS sequence"/>
</dbReference>
<evidence type="ECO:0000313" key="5">
    <source>
        <dbReference type="Proteomes" id="UP000277108"/>
    </source>
</evidence>
<reference evidence="4 5" key="1">
    <citation type="submission" date="2018-11" db="EMBL/GenBank/DDBJ databases">
        <title>Genomic Encyclopedia of Type Strains, Phase IV (KMG-IV): sequencing the most valuable type-strain genomes for metagenomic binning, comparative biology and taxonomic classification.</title>
        <authorList>
            <person name="Goeker M."/>
        </authorList>
    </citation>
    <scope>NUCLEOTIDE SEQUENCE [LARGE SCALE GENOMIC DNA]</scope>
    <source>
        <strain evidence="4 5">DSM 29158</strain>
    </source>
</reference>
<keyword evidence="5" id="KW-1185">Reference proteome</keyword>
<protein>
    <recommendedName>
        <fullName evidence="3">Small ribosomal subunit protein bS16</fullName>
    </recommendedName>
</protein>
<dbReference type="RefSeq" id="WP_077140404.1">
    <property type="nucleotide sequence ID" value="NZ_CBCSGK010000001.1"/>
</dbReference>
<name>A0A1Q1G1T8_9BACL</name>
<dbReference type="HAMAP" id="MF_00385">
    <property type="entry name" value="Ribosomal_bS16"/>
    <property type="match status" value="1"/>
</dbReference>
<dbReference type="InterPro" id="IPR000307">
    <property type="entry name" value="Ribosomal_bS16"/>
</dbReference>
<comment type="similarity">
    <text evidence="3">Belongs to the bacterial ribosomal protein bS16 family.</text>
</comment>
<dbReference type="PANTHER" id="PTHR12919">
    <property type="entry name" value="30S RIBOSOMAL PROTEIN S16"/>
    <property type="match status" value="1"/>
</dbReference>
<dbReference type="NCBIfam" id="TIGR00002">
    <property type="entry name" value="S16"/>
    <property type="match status" value="1"/>
</dbReference>
<dbReference type="Gene3D" id="3.30.1320.10">
    <property type="match status" value="1"/>
</dbReference>
<dbReference type="OrthoDB" id="9807878at2"/>
<evidence type="ECO:0000256" key="2">
    <source>
        <dbReference type="ARBA" id="ARBA00023274"/>
    </source>
</evidence>
<dbReference type="SUPFAM" id="SSF54565">
    <property type="entry name" value="Ribosomal protein S16"/>
    <property type="match status" value="1"/>
</dbReference>
<dbReference type="GO" id="GO:0006412">
    <property type="term" value="P:translation"/>
    <property type="evidence" value="ECO:0007669"/>
    <property type="project" value="UniProtKB-UniRule"/>
</dbReference>
<comment type="caution">
    <text evidence="4">The sequence shown here is derived from an EMBL/GenBank/DDBJ whole genome shotgun (WGS) entry which is preliminary data.</text>
</comment>
<accession>A0A1Q1G1T8</accession>
<evidence type="ECO:0000256" key="1">
    <source>
        <dbReference type="ARBA" id="ARBA00022980"/>
    </source>
</evidence>
<dbReference type="PANTHER" id="PTHR12919:SF20">
    <property type="entry name" value="SMALL RIBOSOMAL SUBUNIT PROTEIN BS16M"/>
    <property type="match status" value="1"/>
</dbReference>
<dbReference type="InterPro" id="IPR023803">
    <property type="entry name" value="Ribosomal_bS16_dom_sf"/>
</dbReference>
<evidence type="ECO:0000256" key="3">
    <source>
        <dbReference type="HAMAP-Rule" id="MF_00385"/>
    </source>
</evidence>
<gene>
    <name evidence="3" type="primary">rpsP</name>
    <name evidence="4" type="ORF">EDD62_0480</name>
</gene>
<organism evidence="4 5">
    <name type="scientific">Abyssicoccus albus</name>
    <dbReference type="NCBI Taxonomy" id="1817405"/>
    <lineage>
        <taxon>Bacteria</taxon>
        <taxon>Bacillati</taxon>
        <taxon>Bacillota</taxon>
        <taxon>Bacilli</taxon>
        <taxon>Bacillales</taxon>
        <taxon>Abyssicoccaceae</taxon>
    </lineage>
</organism>
<accession>A0A3N5CF93</accession>
<proteinExistence type="inferred from homology"/>
<keyword evidence="2 3" id="KW-0687">Ribonucleoprotein</keyword>
<dbReference type="AlphaFoldDB" id="A0A1Q1G1T8"/>
<dbReference type="GO" id="GO:0015935">
    <property type="term" value="C:small ribosomal subunit"/>
    <property type="evidence" value="ECO:0007669"/>
    <property type="project" value="TreeGrafter"/>
</dbReference>